<reference evidence="2 3" key="1">
    <citation type="submission" date="2019-02" db="EMBL/GenBank/DDBJ databases">
        <authorList>
            <consortium name="Pathogen Informatics"/>
        </authorList>
    </citation>
    <scope>NUCLEOTIDE SEQUENCE [LARGE SCALE GENOMIC DNA]</scope>
    <source>
        <strain evidence="2 3">3012STDY6756504</strain>
    </source>
</reference>
<sequence length="195" mass="20154">MNIMRKSAYAAAAGLSAVLVLAGCGSSTEGTAEPTGGSAGTSAAEQTIAEDVPSGFAPCTDIPQEVLDSEGLHATGREPTKDDMTRGKIKWQGCYWVVSDGYGASISATNLTLEMIRQEPKAGMQEATVSGRTVLYANDTAGDTTQCRLNAQMQGGSLEFSINNPASGRKTGHEKACDIALRVAEKVVPLIPAGA</sequence>
<proteinExistence type="predicted"/>
<evidence type="ECO:0000313" key="2">
    <source>
        <dbReference type="EMBL" id="VFB01409.1"/>
    </source>
</evidence>
<dbReference type="PROSITE" id="PS51257">
    <property type="entry name" value="PROKAR_LIPOPROTEIN"/>
    <property type="match status" value="1"/>
</dbReference>
<dbReference type="Proteomes" id="UP000290439">
    <property type="component" value="Chromosome"/>
</dbReference>
<gene>
    <name evidence="2" type="ORF">NCTC10797_05227</name>
</gene>
<accession>A0A4U8WHD2</accession>
<protein>
    <submittedName>
        <fullName evidence="2">Protein of uncharacterized function (DUF3558)</fullName>
    </submittedName>
</protein>
<dbReference type="AlphaFoldDB" id="A0A4U8WHD2"/>
<feature type="chain" id="PRO_5039188236" evidence="1">
    <location>
        <begin position="23"/>
        <end position="195"/>
    </location>
</feature>
<evidence type="ECO:0000313" key="3">
    <source>
        <dbReference type="Proteomes" id="UP000290439"/>
    </source>
</evidence>
<name>A0A4U8WHD2_9NOCA</name>
<organism evidence="2 3">
    <name type="scientific">Nocardia cyriacigeorgica</name>
    <dbReference type="NCBI Taxonomy" id="135487"/>
    <lineage>
        <taxon>Bacteria</taxon>
        <taxon>Bacillati</taxon>
        <taxon>Actinomycetota</taxon>
        <taxon>Actinomycetes</taxon>
        <taxon>Mycobacteriales</taxon>
        <taxon>Nocardiaceae</taxon>
        <taxon>Nocardia</taxon>
    </lineage>
</organism>
<keyword evidence="1" id="KW-0732">Signal</keyword>
<dbReference type="Pfam" id="PF12079">
    <property type="entry name" value="DUF3558"/>
    <property type="match status" value="1"/>
</dbReference>
<dbReference type="RefSeq" id="WP_130918919.1">
    <property type="nucleotide sequence ID" value="NZ_LR215973.1"/>
</dbReference>
<evidence type="ECO:0000256" key="1">
    <source>
        <dbReference type="SAM" id="SignalP"/>
    </source>
</evidence>
<dbReference type="InterPro" id="IPR024520">
    <property type="entry name" value="DUF3558"/>
</dbReference>
<dbReference type="EMBL" id="LR215973">
    <property type="protein sequence ID" value="VFB01409.1"/>
    <property type="molecule type" value="Genomic_DNA"/>
</dbReference>
<feature type="signal peptide" evidence="1">
    <location>
        <begin position="1"/>
        <end position="22"/>
    </location>
</feature>